<name>A0AAV1EBX7_OLDCO</name>
<dbReference type="Gene3D" id="1.10.340.30">
    <property type="entry name" value="Hypothetical protein, domain 2"/>
    <property type="match status" value="1"/>
</dbReference>
<dbReference type="InterPro" id="IPR052054">
    <property type="entry name" value="Oxidative_DNA_repair_enzyme"/>
</dbReference>
<dbReference type="SUPFAM" id="SSF48150">
    <property type="entry name" value="DNA-glycosylase"/>
    <property type="match status" value="1"/>
</dbReference>
<sequence length="370" mass="42200">MGNEEKICKVYLLLKDYPSFNLEKAVCNHGFFMMAPNVWDPITKSLNRPLRLYDNLASVNVTISKPPEYNFLLIQVHGVDNLSYADKEAILGQVSRMMRLSTKNENDVQQFQKIHPEAKNVGFGRIFRSPSLFEDAVKTILLCFCNWENSLRMARNLCQLQLELSIGLIKVAKPDPQSQKGGYKKRKHDSSSSSSTQTKTIQQSVGNFPSAEELASVDLEILEYHCSMGFRASQVHKFAKDVISGKCKLSHFETYESQKELHKKLMKINGFGYFVSANISMCLGFYGKVPADTETIRHLKEVHKRKKCTKKNFRSMAEAVYKEYAPYQCLAYWFELAKYYEQKLGKLSELPSSRYGSVSGSQYGSTINTD</sequence>
<proteinExistence type="predicted"/>
<organism evidence="2 3">
    <name type="scientific">Oldenlandia corymbosa var. corymbosa</name>
    <dbReference type="NCBI Taxonomy" id="529605"/>
    <lineage>
        <taxon>Eukaryota</taxon>
        <taxon>Viridiplantae</taxon>
        <taxon>Streptophyta</taxon>
        <taxon>Embryophyta</taxon>
        <taxon>Tracheophyta</taxon>
        <taxon>Spermatophyta</taxon>
        <taxon>Magnoliopsida</taxon>
        <taxon>eudicotyledons</taxon>
        <taxon>Gunneridae</taxon>
        <taxon>Pentapetalae</taxon>
        <taxon>asterids</taxon>
        <taxon>lamiids</taxon>
        <taxon>Gentianales</taxon>
        <taxon>Rubiaceae</taxon>
        <taxon>Rubioideae</taxon>
        <taxon>Spermacoceae</taxon>
        <taxon>Hedyotis-Oldenlandia complex</taxon>
        <taxon>Oldenlandia</taxon>
    </lineage>
</organism>
<feature type="compositionally biased region" description="Low complexity" evidence="1">
    <location>
        <begin position="191"/>
        <end position="203"/>
    </location>
</feature>
<evidence type="ECO:0000313" key="3">
    <source>
        <dbReference type="Proteomes" id="UP001161247"/>
    </source>
</evidence>
<evidence type="ECO:0000313" key="2">
    <source>
        <dbReference type="EMBL" id="CAI9117228.1"/>
    </source>
</evidence>
<protein>
    <submittedName>
        <fullName evidence="2">OLC1v1018577C1</fullName>
    </submittedName>
</protein>
<dbReference type="Proteomes" id="UP001161247">
    <property type="component" value="Chromosome 9"/>
</dbReference>
<keyword evidence="3" id="KW-1185">Reference proteome</keyword>
<feature type="region of interest" description="Disordered" evidence="1">
    <location>
        <begin position="175"/>
        <end position="203"/>
    </location>
</feature>
<dbReference type="GO" id="GO:0005634">
    <property type="term" value="C:nucleus"/>
    <property type="evidence" value="ECO:0007669"/>
    <property type="project" value="TreeGrafter"/>
</dbReference>
<dbReference type="EMBL" id="OX459126">
    <property type="protein sequence ID" value="CAI9117228.1"/>
    <property type="molecule type" value="Genomic_DNA"/>
</dbReference>
<dbReference type="AlphaFoldDB" id="A0AAV1EBX7"/>
<dbReference type="InterPro" id="IPR011257">
    <property type="entry name" value="DNA_glycosylase"/>
</dbReference>
<accession>A0AAV1EBX7</accession>
<gene>
    <name evidence="2" type="ORF">OLC1_LOCUS23323</name>
</gene>
<dbReference type="GO" id="GO:0006285">
    <property type="term" value="P:base-excision repair, AP site formation"/>
    <property type="evidence" value="ECO:0007669"/>
    <property type="project" value="TreeGrafter"/>
</dbReference>
<reference evidence="2" key="1">
    <citation type="submission" date="2023-03" db="EMBL/GenBank/DDBJ databases">
        <authorList>
            <person name="Julca I."/>
        </authorList>
    </citation>
    <scope>NUCLEOTIDE SEQUENCE</scope>
</reference>
<dbReference type="GO" id="GO:0034039">
    <property type="term" value="F:8-oxo-7,8-dihydroguanine DNA N-glycosylase activity"/>
    <property type="evidence" value="ECO:0007669"/>
    <property type="project" value="TreeGrafter"/>
</dbReference>
<evidence type="ECO:0000256" key="1">
    <source>
        <dbReference type="SAM" id="MobiDB-lite"/>
    </source>
</evidence>
<dbReference type="PANTHER" id="PTHR10242">
    <property type="entry name" value="8-OXOGUANINE DNA GLYCOSYLASE"/>
    <property type="match status" value="1"/>
</dbReference>
<dbReference type="PANTHER" id="PTHR10242:SF7">
    <property type="entry name" value="HHH-GPD DOMAIN-CONTAINING PROTEIN"/>
    <property type="match status" value="1"/>
</dbReference>